<evidence type="ECO:0000259" key="12">
    <source>
        <dbReference type="Pfam" id="PF06333"/>
    </source>
</evidence>
<keyword evidence="7 9" id="KW-0804">Transcription</keyword>
<keyword evidence="4 9" id="KW-0678">Repressor</keyword>
<evidence type="ECO:0000256" key="4">
    <source>
        <dbReference type="ARBA" id="ARBA00022491"/>
    </source>
</evidence>
<evidence type="ECO:0000256" key="1">
    <source>
        <dbReference type="ARBA" id="ARBA00004123"/>
    </source>
</evidence>
<evidence type="ECO:0000256" key="11">
    <source>
        <dbReference type="SAM" id="MobiDB-lite"/>
    </source>
</evidence>
<gene>
    <name evidence="14" type="ORF">M0813_16882</name>
</gene>
<comment type="caution">
    <text evidence="14">The sequence shown here is derived from an EMBL/GenBank/DDBJ whole genome shotgun (WGS) entry which is preliminary data.</text>
</comment>
<protein>
    <recommendedName>
        <fullName evidence="3 9">Mediator of RNA polymerase II transcription subunit 13</fullName>
    </recommendedName>
</protein>
<evidence type="ECO:0000256" key="2">
    <source>
        <dbReference type="ARBA" id="ARBA00009354"/>
    </source>
</evidence>
<sequence>MSLNHSNTINNQKKMEIEKESLPLNYDTNTFFFKNVHSLTWTKYSLKKELLKKKKNWESLKYLDKTKANIDVPINSLPFLISRILTLEYGLLCTSCFDNERTNSYASLWVFSTDPLIIRESKDPKKVEEILNKYFQKSKPVTEGIKELEVGKRSQILFTFSDALFTYIDLTQEKQFVRMGKWHLYTHITDLQTDFLISDKQTELPAFAIDLFIEDNTLKFLLLHKKMKMRNVRETDLPGTKVIIAPNMLNGKISLKTGKFNFNTNKSNFNNNNNNQNKQNCFVSLNLRNDDNLKDKENIFQMSHHFWIWLSFVKNKTIESIQFIPIILEGANTPILFPSNLVFVPFNKNIKPLSSGQLFKHEMSFNVQSSGELTFNNIFFPFLSVNNNENKNNLKQKQLINKNTNKDYQNNNNNSINSNNNNRDNLQSRQNQFNSNLNNNLNSNKYSLFGDISNNNNKNISGEGEFNEQLEREKVRLKQAHKKRLQKELVQLKLKILKSTSRLRSTRIVNNENKNENPNNSNSQNNNTNNHNHNNSNNNNNNGIDERKRQLIHQNNQTYNGNKNGPENGNFLLKKQRLNELATTRVNNGKGYFKNQAIESKQRRRIKKSSFFYQPSNENNLTKRFKQVYKPYTSTNYLKNSLFDNNRKNNSTQIVQSPELSFGLGFKKILIPKRKNEKKISNNFCDTLGILKVLFSEKDVKIKIKNNSAINVGSETGGGSVSNQDCNSTNNNKEKIGMISSILVLLTAKKNFFREDLKNFKIEETGFNKVGIEKNTFIKAKPVLQLLSIESQIVYNTYTIVNTRKLKRRKRKKIRFDSHLRTNKTFIPKLLFDKNTEMFRKAFLTITKENMIESCIKLKIPQTLCGFDHEWTEIPPYNAMQFWESLLLEPYLNKRNIQYFKISPNNEEFELFLESFFEDLSSVYNMCNFGSHTPSSLAHYVSSTEGEENSNDNRNINASSPTNNDPNNINHRKNYSNSLRSNVQRANINQKQQNYNQTNNLRKKQQQQQQQQQQQKGLNRIPIKIDKITSNNQNKNQFINNNISPQPMDPNHNNNFLDVNDRVSPINNKQKLDSNMVMNMNQIDQRDLLNEYTQKAEKLTRIIQEHGRFSNKDNSKFVVYVIDPFDNTIKNNNKFNSFQISKALTPLTDSHEIPIFIQIISLFELVNKYRKIQSELKNLCFSVYSRVDTVEQFSPPCILSRNELDSGRETNNNKDPNSNVTTNSNTNTNTNTKPSFIFKNVQRIHCSYCLTEHFAIYVLTDQLGEILTTSFDRVNRRDLFARIWNLINDIIQKANEKLNYDESNEFKIFDWNIVIVKDGLIEQNEYSDWMELINEKNANNIPWVLLSIQEQLDQIQLLNLGENQNYQSLLINSSRPLHFLSESNFVKNKFTSWIVEIEKRKVTSYSVNLIDFNLQNNKNSREIQNILKSLTVSISKDFYNLSWLTATPSNPLRASILPLHIFVGRKIAQIFENKFLLK</sequence>
<feature type="compositionally biased region" description="Low complexity" evidence="11">
    <location>
        <begin position="998"/>
        <end position="1016"/>
    </location>
</feature>
<feature type="region of interest" description="Disordered" evidence="11">
    <location>
        <begin position="404"/>
        <end position="440"/>
    </location>
</feature>
<comment type="function">
    <text evidence="9">Component of the Mediator complex, a coactivator involved in regulated transcription of nearly all RNA polymerase II-dependent genes. Mediator functions as a bridge to convey information from gene-specific regulatory proteins to the basal RNA polymerase II transcription machinery. Mediator is recruited to promoters by direct interactions with regulatory proteins and serves as a scaffold for the assembly of a functional preinitiation complex with RNA polymerase II and the general transcription factors.</text>
</comment>
<evidence type="ECO:0000313" key="14">
    <source>
        <dbReference type="EMBL" id="KAJ6249462.1"/>
    </source>
</evidence>
<evidence type="ECO:0000256" key="3">
    <source>
        <dbReference type="ARBA" id="ARBA00019618"/>
    </source>
</evidence>
<reference evidence="14" key="1">
    <citation type="submission" date="2022-08" db="EMBL/GenBank/DDBJ databases">
        <title>Novel sulfate-reducing endosymbionts in the free-living metamonad Anaeramoeba.</title>
        <authorList>
            <person name="Jerlstrom-Hultqvist J."/>
            <person name="Cepicka I."/>
            <person name="Gallot-Lavallee L."/>
            <person name="Salas-Leiva D."/>
            <person name="Curtis B.A."/>
            <person name="Zahonova K."/>
            <person name="Pipaliya S."/>
            <person name="Dacks J."/>
            <person name="Roger A.J."/>
        </authorList>
    </citation>
    <scope>NUCLEOTIDE SEQUENCE</scope>
    <source>
        <strain evidence="14">Schooner1</strain>
    </source>
</reference>
<evidence type="ECO:0000256" key="9">
    <source>
        <dbReference type="RuleBase" id="RU364134"/>
    </source>
</evidence>
<evidence type="ECO:0000256" key="7">
    <source>
        <dbReference type="ARBA" id="ARBA00023163"/>
    </source>
</evidence>
<dbReference type="Pfam" id="PF18296">
    <property type="entry name" value="MID_MedPIWI"/>
    <property type="match status" value="1"/>
</dbReference>
<keyword evidence="8 9" id="KW-0539">Nucleus</keyword>
<feature type="compositionally biased region" description="Polar residues" evidence="11">
    <location>
        <begin position="952"/>
        <end position="974"/>
    </location>
</feature>
<dbReference type="Proteomes" id="UP001150062">
    <property type="component" value="Unassembled WGS sequence"/>
</dbReference>
<comment type="similarity">
    <text evidence="2 9">Belongs to the Mediator complex subunit 13 family.</text>
</comment>
<evidence type="ECO:0000256" key="5">
    <source>
        <dbReference type="ARBA" id="ARBA00023015"/>
    </source>
</evidence>
<feature type="compositionally biased region" description="Low complexity" evidence="11">
    <location>
        <begin position="510"/>
        <end position="542"/>
    </location>
</feature>
<feature type="region of interest" description="Disordered" evidence="11">
    <location>
        <begin position="1202"/>
        <end position="1232"/>
    </location>
</feature>
<dbReference type="EMBL" id="JAOAOG010000098">
    <property type="protein sequence ID" value="KAJ6249462.1"/>
    <property type="molecule type" value="Genomic_DNA"/>
</dbReference>
<dbReference type="InterPro" id="IPR041285">
    <property type="entry name" value="MID_MedPIWI"/>
</dbReference>
<keyword evidence="6 9" id="KW-0010">Activator</keyword>
<evidence type="ECO:0000256" key="8">
    <source>
        <dbReference type="ARBA" id="ARBA00023242"/>
    </source>
</evidence>
<feature type="region of interest" description="Disordered" evidence="11">
    <location>
        <begin position="505"/>
        <end position="544"/>
    </location>
</feature>
<accession>A0ABQ8YYC7</accession>
<comment type="subunit">
    <text evidence="9">Component of the Mediator complex.</text>
</comment>
<feature type="domain" description="MID" evidence="13">
    <location>
        <begin position="895"/>
        <end position="1186"/>
    </location>
</feature>
<feature type="region of interest" description="Disordered" evidence="11">
    <location>
        <begin position="998"/>
        <end position="1022"/>
    </location>
</feature>
<keyword evidence="10" id="KW-0175">Coiled coil</keyword>
<organism evidence="14 15">
    <name type="scientific">Anaeramoeba flamelloides</name>
    <dbReference type="NCBI Taxonomy" id="1746091"/>
    <lineage>
        <taxon>Eukaryota</taxon>
        <taxon>Metamonada</taxon>
        <taxon>Anaeramoebidae</taxon>
        <taxon>Anaeramoeba</taxon>
    </lineage>
</organism>
<evidence type="ECO:0000256" key="6">
    <source>
        <dbReference type="ARBA" id="ARBA00023159"/>
    </source>
</evidence>
<feature type="compositionally biased region" description="Low complexity" evidence="11">
    <location>
        <begin position="1217"/>
        <end position="1232"/>
    </location>
</feature>
<feature type="coiled-coil region" evidence="10">
    <location>
        <begin position="467"/>
        <end position="502"/>
    </location>
</feature>
<feature type="region of interest" description="Disordered" evidence="11">
    <location>
        <begin position="941"/>
        <end position="974"/>
    </location>
</feature>
<evidence type="ECO:0000256" key="10">
    <source>
        <dbReference type="SAM" id="Coils"/>
    </source>
</evidence>
<dbReference type="InterPro" id="IPR009401">
    <property type="entry name" value="Med13_C"/>
</dbReference>
<dbReference type="PANTHER" id="PTHR48249:SF3">
    <property type="entry name" value="MEDIATOR OF RNA POLYMERASE II TRANSCRIPTION SUBUNIT 13"/>
    <property type="match status" value="1"/>
</dbReference>
<name>A0ABQ8YYC7_9EUKA</name>
<feature type="domain" description="Mediator complex subunit Med13 C-terminal" evidence="12">
    <location>
        <begin position="1231"/>
        <end position="1350"/>
    </location>
</feature>
<keyword evidence="5 9" id="KW-0805">Transcription regulation</keyword>
<dbReference type="Pfam" id="PF06333">
    <property type="entry name" value="Med13_C"/>
    <property type="match status" value="1"/>
</dbReference>
<proteinExistence type="inferred from homology"/>
<keyword evidence="15" id="KW-1185">Reference proteome</keyword>
<evidence type="ECO:0000259" key="13">
    <source>
        <dbReference type="Pfam" id="PF18296"/>
    </source>
</evidence>
<evidence type="ECO:0000313" key="15">
    <source>
        <dbReference type="Proteomes" id="UP001150062"/>
    </source>
</evidence>
<dbReference type="PANTHER" id="PTHR48249">
    <property type="entry name" value="MEDIATOR OF RNA POLYMERASE II TRANSCRIPTION SUBUNIT 13"/>
    <property type="match status" value="1"/>
</dbReference>
<dbReference type="InterPro" id="IPR051139">
    <property type="entry name" value="Mediator_complx_sub13"/>
</dbReference>
<feature type="compositionally biased region" description="Basic and acidic residues" evidence="11">
    <location>
        <begin position="1202"/>
        <end position="1212"/>
    </location>
</feature>
<comment type="subcellular location">
    <subcellularLocation>
        <location evidence="1 9">Nucleus</location>
    </subcellularLocation>
</comment>